<dbReference type="InterPro" id="IPR051533">
    <property type="entry name" value="WaaL-like"/>
</dbReference>
<proteinExistence type="predicted"/>
<evidence type="ECO:0000256" key="2">
    <source>
        <dbReference type="ARBA" id="ARBA00022692"/>
    </source>
</evidence>
<evidence type="ECO:0000256" key="5">
    <source>
        <dbReference type="SAM" id="Phobius"/>
    </source>
</evidence>
<feature type="transmembrane region" description="Helical" evidence="5">
    <location>
        <begin position="182"/>
        <end position="215"/>
    </location>
</feature>
<dbReference type="KEGG" id="psel:GM415_03190"/>
<evidence type="ECO:0000256" key="1">
    <source>
        <dbReference type="ARBA" id="ARBA00004141"/>
    </source>
</evidence>
<dbReference type="Proteomes" id="UP000428328">
    <property type="component" value="Chromosome"/>
</dbReference>
<dbReference type="EMBL" id="CP046400">
    <property type="protein sequence ID" value="QGY39167.1"/>
    <property type="molecule type" value="Genomic_DNA"/>
</dbReference>
<evidence type="ECO:0000313" key="8">
    <source>
        <dbReference type="Proteomes" id="UP000428328"/>
    </source>
</evidence>
<dbReference type="GO" id="GO:0016020">
    <property type="term" value="C:membrane"/>
    <property type="evidence" value="ECO:0007669"/>
    <property type="project" value="UniProtKB-SubCell"/>
</dbReference>
<comment type="subcellular location">
    <subcellularLocation>
        <location evidence="1">Membrane</location>
        <topology evidence="1">Multi-pass membrane protein</topology>
    </subcellularLocation>
</comment>
<feature type="transmembrane region" description="Helical" evidence="5">
    <location>
        <begin position="105"/>
        <end position="124"/>
    </location>
</feature>
<organism evidence="7 8">
    <name type="scientific">Pseudodesulfovibrio cashew</name>
    <dbReference type="NCBI Taxonomy" id="2678688"/>
    <lineage>
        <taxon>Bacteria</taxon>
        <taxon>Pseudomonadati</taxon>
        <taxon>Thermodesulfobacteriota</taxon>
        <taxon>Desulfovibrionia</taxon>
        <taxon>Desulfovibrionales</taxon>
        <taxon>Desulfovibrionaceae</taxon>
    </lineage>
</organism>
<keyword evidence="8" id="KW-1185">Reference proteome</keyword>
<reference evidence="7 8" key="1">
    <citation type="submission" date="2019-11" db="EMBL/GenBank/DDBJ databases">
        <authorList>
            <person name="Zheng R.K."/>
            <person name="Sun C.M."/>
        </authorList>
    </citation>
    <scope>NUCLEOTIDE SEQUENCE [LARGE SCALE GENOMIC DNA]</scope>
    <source>
        <strain evidence="7 8">SRB007</strain>
    </source>
</reference>
<feature type="transmembrane region" description="Helical" evidence="5">
    <location>
        <begin position="358"/>
        <end position="376"/>
    </location>
</feature>
<evidence type="ECO:0000313" key="7">
    <source>
        <dbReference type="EMBL" id="QGY39167.1"/>
    </source>
</evidence>
<name>A0A6I6JGI0_9BACT</name>
<evidence type="ECO:0000256" key="4">
    <source>
        <dbReference type="ARBA" id="ARBA00023136"/>
    </source>
</evidence>
<feature type="transmembrane region" description="Helical" evidence="5">
    <location>
        <begin position="317"/>
        <end position="338"/>
    </location>
</feature>
<sequence>MRWMLLGYLFIYICRLPEEYPVLELIKLEKTWAIAMLICFALTHKGKFMPFSGGKMLLGFLGLVLASGLWAYDFAAWQDISYKFFKICLVSFLMVNTVKTREEFACFMTAVVMIFFVYELKSLIEYTNGRYVYRMGLVRMVGIGQTYNNPNSFASTVCLTIPYAYALFRDSAIPFRRIVKPLLLGLFVLSAVCVVLTGSRTGFASLAFLAVIYILANKHSFRNFVLLGVAFVVIWTFTPGPQKERILSTIYSKDEIELDYMSEKTVESATVSAESRILGLVNGFELMCRRPIGYGVGGFATARALVGGPYGLRSHNLYGQVMGELGILGIILFGALVVGCIKRNIAVIKYEKSGLFEYAKANMICLVLLLFQGFAGHMLYRYTWYWIIAYTAIMLNLVRRDLALSESRA</sequence>
<dbReference type="AlphaFoldDB" id="A0A6I6JGI0"/>
<accession>A0A6I6JGI0</accession>
<feature type="transmembrane region" description="Helical" evidence="5">
    <location>
        <begin position="56"/>
        <end position="74"/>
    </location>
</feature>
<evidence type="ECO:0000256" key="3">
    <source>
        <dbReference type="ARBA" id="ARBA00022989"/>
    </source>
</evidence>
<keyword evidence="2 5" id="KW-0812">Transmembrane</keyword>
<dbReference type="PANTHER" id="PTHR37422">
    <property type="entry name" value="TEICHURONIC ACID BIOSYNTHESIS PROTEIN TUAE"/>
    <property type="match status" value="1"/>
</dbReference>
<dbReference type="Pfam" id="PF04932">
    <property type="entry name" value="Wzy_C"/>
    <property type="match status" value="1"/>
</dbReference>
<keyword evidence="4 5" id="KW-0472">Membrane</keyword>
<feature type="transmembrane region" description="Helical" evidence="5">
    <location>
        <begin position="382"/>
        <end position="398"/>
    </location>
</feature>
<protein>
    <recommendedName>
        <fullName evidence="6">O-antigen ligase-related domain-containing protein</fullName>
    </recommendedName>
</protein>
<feature type="domain" description="O-antigen ligase-related" evidence="6">
    <location>
        <begin position="186"/>
        <end position="333"/>
    </location>
</feature>
<feature type="transmembrane region" description="Helical" evidence="5">
    <location>
        <begin position="152"/>
        <end position="170"/>
    </location>
</feature>
<dbReference type="PANTHER" id="PTHR37422:SF21">
    <property type="entry name" value="EXOQ-LIKE PROTEIN"/>
    <property type="match status" value="1"/>
</dbReference>
<feature type="transmembrane region" description="Helical" evidence="5">
    <location>
        <begin position="221"/>
        <end position="238"/>
    </location>
</feature>
<gene>
    <name evidence="7" type="ORF">GM415_03190</name>
</gene>
<evidence type="ECO:0000259" key="6">
    <source>
        <dbReference type="Pfam" id="PF04932"/>
    </source>
</evidence>
<dbReference type="InterPro" id="IPR007016">
    <property type="entry name" value="O-antigen_ligase-rel_domated"/>
</dbReference>
<keyword evidence="3 5" id="KW-1133">Transmembrane helix</keyword>